<evidence type="ECO:0000256" key="2">
    <source>
        <dbReference type="ARBA" id="ARBA00022350"/>
    </source>
</evidence>
<dbReference type="InterPro" id="IPR028194">
    <property type="entry name" value="CC167"/>
</dbReference>
<reference evidence="9" key="2">
    <citation type="submission" date="2025-09" db="UniProtKB">
        <authorList>
            <consortium name="Ensembl"/>
        </authorList>
    </citation>
    <scope>IDENTIFICATION</scope>
</reference>
<dbReference type="Pfam" id="PF15188">
    <property type="entry name" value="CCDC-167"/>
    <property type="match status" value="1"/>
</dbReference>
<keyword evidence="6 8" id="KW-0472">Membrane</keyword>
<evidence type="ECO:0000256" key="1">
    <source>
        <dbReference type="ARBA" id="ARBA00004167"/>
    </source>
</evidence>
<evidence type="ECO:0000256" key="7">
    <source>
        <dbReference type="SAM" id="Coils"/>
    </source>
</evidence>
<reference evidence="9" key="1">
    <citation type="submission" date="2025-08" db="UniProtKB">
        <authorList>
            <consortium name="Ensembl"/>
        </authorList>
    </citation>
    <scope>IDENTIFICATION</scope>
</reference>
<dbReference type="AlphaFoldDB" id="A0A8B9IZF3"/>
<evidence type="ECO:0000313" key="9">
    <source>
        <dbReference type="Ensembl" id="ENSACOP00000016664.1"/>
    </source>
</evidence>
<evidence type="ECO:0000256" key="3">
    <source>
        <dbReference type="ARBA" id="ARBA00022692"/>
    </source>
</evidence>
<keyword evidence="5 7" id="KW-0175">Coiled coil</keyword>
<evidence type="ECO:0000256" key="4">
    <source>
        <dbReference type="ARBA" id="ARBA00022989"/>
    </source>
</evidence>
<comment type="subcellular location">
    <subcellularLocation>
        <location evidence="1">Membrane</location>
        <topology evidence="1">Single-pass membrane protein</topology>
    </subcellularLocation>
</comment>
<keyword evidence="3 8" id="KW-0812">Transmembrane</keyword>
<dbReference type="PANTHER" id="PTHR31759:SF1">
    <property type="entry name" value="COILED-COIL DOMAIN-CONTAINING PROTEIN 167"/>
    <property type="match status" value="1"/>
</dbReference>
<dbReference type="PANTHER" id="PTHR31759">
    <property type="entry name" value="COILED-COIL DOMAIN-CONTAINING PROTEIN 167"/>
    <property type="match status" value="1"/>
</dbReference>
<evidence type="ECO:0000256" key="8">
    <source>
        <dbReference type="SAM" id="Phobius"/>
    </source>
</evidence>
<sequence length="109" mass="12524">MERRARRSKGSDLQFISSCAEIATKKIDGLEEKLARCRQTVEEVDLKLRREKLSPEGRKSLERERNLLMTKADNYEKELSALHKENRKNAALAVAVGLLIALMYACWTM</sequence>
<keyword evidence="10" id="KW-1185">Reference proteome</keyword>
<organism evidence="9 10">
    <name type="scientific">Amazona collaria</name>
    <name type="common">yellow-billed parrot</name>
    <dbReference type="NCBI Taxonomy" id="241587"/>
    <lineage>
        <taxon>Eukaryota</taxon>
        <taxon>Metazoa</taxon>
        <taxon>Chordata</taxon>
        <taxon>Craniata</taxon>
        <taxon>Vertebrata</taxon>
        <taxon>Euteleostomi</taxon>
        <taxon>Archelosauria</taxon>
        <taxon>Archosauria</taxon>
        <taxon>Dinosauria</taxon>
        <taxon>Saurischia</taxon>
        <taxon>Theropoda</taxon>
        <taxon>Coelurosauria</taxon>
        <taxon>Aves</taxon>
        <taxon>Neognathae</taxon>
        <taxon>Neoaves</taxon>
        <taxon>Telluraves</taxon>
        <taxon>Australaves</taxon>
        <taxon>Psittaciformes</taxon>
        <taxon>Psittacidae</taxon>
        <taxon>Amazona</taxon>
    </lineage>
</organism>
<feature type="coiled-coil region" evidence="7">
    <location>
        <begin position="20"/>
        <end position="85"/>
    </location>
</feature>
<name>A0A8B9IZF3_9PSIT</name>
<dbReference type="GO" id="GO:0016020">
    <property type="term" value="C:membrane"/>
    <property type="evidence" value="ECO:0007669"/>
    <property type="project" value="UniProtKB-SubCell"/>
</dbReference>
<keyword evidence="4 8" id="KW-1133">Transmembrane helix</keyword>
<dbReference type="Ensembl" id="ENSACOT00000017271.1">
    <property type="protein sequence ID" value="ENSACOP00000016664.1"/>
    <property type="gene ID" value="ENSACOG00000011589.1"/>
</dbReference>
<evidence type="ECO:0000256" key="6">
    <source>
        <dbReference type="ARBA" id="ARBA00023136"/>
    </source>
</evidence>
<dbReference type="Proteomes" id="UP000694522">
    <property type="component" value="Unplaced"/>
</dbReference>
<proteinExistence type="predicted"/>
<accession>A0A8B9IZF3</accession>
<evidence type="ECO:0000256" key="5">
    <source>
        <dbReference type="ARBA" id="ARBA00023054"/>
    </source>
</evidence>
<evidence type="ECO:0000313" key="10">
    <source>
        <dbReference type="Proteomes" id="UP000694522"/>
    </source>
</evidence>
<protein>
    <recommendedName>
        <fullName evidence="2">Coiled-coil domain-containing protein 167</fullName>
    </recommendedName>
</protein>
<feature type="transmembrane region" description="Helical" evidence="8">
    <location>
        <begin position="90"/>
        <end position="107"/>
    </location>
</feature>